<name>A0ABD2YAV8_9GENT</name>
<proteinExistence type="predicted"/>
<sequence>MTGNNNSVAAKSSMPKIIDRCNRIMKSPTPCPCPCPCPTAEVMDFENDGYLPDWFLMEVLSRLPINFAIRLKCVSRKWLSLISDPAFVHFYVSRASAVPRCPLVFLFKKLYVEGSTLTYFPENKLTEIIFSPPNPTSPAYHVLPLPNSQEAKGKTYFINAVDNGLVLYRGSEIWWDARDYFSEYYICDPITKQWFPLPEPKYASKRVSLGFITHVEAGILTSYKVVLIHCCRHIRHFLKFEVFSSETGEWVEHTVHSQCGMMVCRFRNPVLLSGNLHWIDFQSGIVAYDPYDCPDKFRLIGFPYDVDKKHPSVRCGVHGVHQGHLKYFEVTPLHHRDACSDFKIWVLEDYNSDGWCLQHIVRNEDILVDSRLHHAVPGTIFIAFHPYDADIVYLEWHDDLVTYNTKTRRVEALGIPFLPESDITYFLDLECWLCFPLVLPPWPIYIPPSLIPPMHIK</sequence>
<dbReference type="PANTHER" id="PTHR35546">
    <property type="entry name" value="F-BOX PROTEIN INTERACTION DOMAIN PROTEIN-RELATED"/>
    <property type="match status" value="1"/>
</dbReference>
<evidence type="ECO:0000313" key="2">
    <source>
        <dbReference type="EMBL" id="KAL3503572.1"/>
    </source>
</evidence>
<dbReference type="InterPro" id="IPR001810">
    <property type="entry name" value="F-box_dom"/>
</dbReference>
<evidence type="ECO:0000259" key="1">
    <source>
        <dbReference type="SMART" id="SM00256"/>
    </source>
</evidence>
<reference evidence="2 3" key="1">
    <citation type="submission" date="2024-11" db="EMBL/GenBank/DDBJ databases">
        <title>A near-complete genome assembly of Cinchona calisaya.</title>
        <authorList>
            <person name="Lian D.C."/>
            <person name="Zhao X.W."/>
            <person name="Wei L."/>
        </authorList>
    </citation>
    <scope>NUCLEOTIDE SEQUENCE [LARGE SCALE GENOMIC DNA]</scope>
    <source>
        <tissue evidence="2">Nenye</tissue>
    </source>
</reference>
<dbReference type="EMBL" id="JBJUIK010000015">
    <property type="protein sequence ID" value="KAL3503572.1"/>
    <property type="molecule type" value="Genomic_DNA"/>
</dbReference>
<feature type="domain" description="F-box" evidence="1">
    <location>
        <begin position="51"/>
        <end position="91"/>
    </location>
</feature>
<dbReference type="Proteomes" id="UP001630127">
    <property type="component" value="Unassembled WGS sequence"/>
</dbReference>
<dbReference type="InterPro" id="IPR056592">
    <property type="entry name" value="Beta-prop_At3g26010-like"/>
</dbReference>
<protein>
    <recommendedName>
        <fullName evidence="1">F-box domain-containing protein</fullName>
    </recommendedName>
</protein>
<dbReference type="Pfam" id="PF24750">
    <property type="entry name" value="b-prop_At3g26010-like"/>
    <property type="match status" value="1"/>
</dbReference>
<dbReference type="Gene3D" id="1.20.1280.50">
    <property type="match status" value="1"/>
</dbReference>
<dbReference type="Pfam" id="PF00646">
    <property type="entry name" value="F-box"/>
    <property type="match status" value="1"/>
</dbReference>
<gene>
    <name evidence="2" type="ORF">ACH5RR_038021</name>
</gene>
<comment type="caution">
    <text evidence="2">The sequence shown here is derived from an EMBL/GenBank/DDBJ whole genome shotgun (WGS) entry which is preliminary data.</text>
</comment>
<dbReference type="SUPFAM" id="SSF81383">
    <property type="entry name" value="F-box domain"/>
    <property type="match status" value="1"/>
</dbReference>
<accession>A0ABD2YAV8</accession>
<dbReference type="PANTHER" id="PTHR35546:SF70">
    <property type="entry name" value="F-BOX PROTEIN INTERACTION DOMAIN PROTEIN"/>
    <property type="match status" value="1"/>
</dbReference>
<dbReference type="InterPro" id="IPR055290">
    <property type="entry name" value="At3g26010-like"/>
</dbReference>
<keyword evidence="3" id="KW-1185">Reference proteome</keyword>
<dbReference type="SMART" id="SM00256">
    <property type="entry name" value="FBOX"/>
    <property type="match status" value="1"/>
</dbReference>
<evidence type="ECO:0000313" key="3">
    <source>
        <dbReference type="Proteomes" id="UP001630127"/>
    </source>
</evidence>
<dbReference type="AlphaFoldDB" id="A0ABD2YAV8"/>
<organism evidence="2 3">
    <name type="scientific">Cinchona calisaya</name>
    <dbReference type="NCBI Taxonomy" id="153742"/>
    <lineage>
        <taxon>Eukaryota</taxon>
        <taxon>Viridiplantae</taxon>
        <taxon>Streptophyta</taxon>
        <taxon>Embryophyta</taxon>
        <taxon>Tracheophyta</taxon>
        <taxon>Spermatophyta</taxon>
        <taxon>Magnoliopsida</taxon>
        <taxon>eudicotyledons</taxon>
        <taxon>Gunneridae</taxon>
        <taxon>Pentapetalae</taxon>
        <taxon>asterids</taxon>
        <taxon>lamiids</taxon>
        <taxon>Gentianales</taxon>
        <taxon>Rubiaceae</taxon>
        <taxon>Cinchonoideae</taxon>
        <taxon>Cinchoneae</taxon>
        <taxon>Cinchona</taxon>
    </lineage>
</organism>
<dbReference type="InterPro" id="IPR036047">
    <property type="entry name" value="F-box-like_dom_sf"/>
</dbReference>